<protein>
    <recommendedName>
        <fullName evidence="2">NrS-1 polymerase-like helicase domain-containing protein</fullName>
    </recommendedName>
</protein>
<sequence length="632" mass="72709">MSQDEMLEQPPSNSHPSDFNDLHVISGLAEVRSQIESGISSQFSAFVVPPHPLENAGQDLGRFSAEDQAFLAEDEPNTHSHEDFELETYTERDLIERENHSGGPQQEGDGESEDFERPDFTVEKCLGRFMLVEGKTDVWDSFRKKTIKAVAFTKMVGKSVAERWQSHRNRKMIDQDTLKTEVDSQTAIEITDLIKRYVHLEGTLESWDTLHRERVKNAAIREAFPNQYEIWFKSPHRRMIHNTDLVFDPTNSSKPHQINRFTGLDVVAATDADAPDMLMNRKDAYEKCKSFDQLLRHLCVGEPQAYGWLIRWLAYPLQHKGAKMATSILMHGNIHGAGKSLFFGGIMEKIYTKYHKTLDQRDLESQYNDWADEVLFLLFEEIANNKTKHGMMGFIKHLITGSKLSIHQKFLSSMQQANHMNTVFLSNHTQPLPIEENDRRFLVLYPKSTVPQELLDRVVADLDDNDVIEAFYATLLQIDLTGFNAHTKPPMTKAKREIIEYTRAGYDTFIVQWIAEETDYPYCTCTVSQLYDAYQKWSKKTNEHIVSLKRFMGEAKKYGVVSTDKQEHWRKPSQPANKQQSKLVVIGVMPEQTADKQGVLRPTVKMDWYGADIEKFDKTLQGDNNDAPYPFP</sequence>
<evidence type="ECO:0000259" key="2">
    <source>
        <dbReference type="Pfam" id="PF19263"/>
    </source>
</evidence>
<dbReference type="Proteomes" id="UP000191160">
    <property type="component" value="Unassembled WGS sequence"/>
</dbReference>
<evidence type="ECO:0000313" key="3">
    <source>
        <dbReference type="EMBL" id="OOV85530.1"/>
    </source>
</evidence>
<dbReference type="InterPro" id="IPR045455">
    <property type="entry name" value="NrS-1_pol-like_helicase"/>
</dbReference>
<feature type="domain" description="NrS-1 polymerase-like helicase" evidence="2">
    <location>
        <begin position="330"/>
        <end position="440"/>
    </location>
</feature>
<reference evidence="3 4" key="1">
    <citation type="submission" date="2017-02" db="EMBL/GenBank/DDBJ databases">
        <title>Acinetobacter sp. ANC 4945, whole genome shotgun sequencing project.</title>
        <authorList>
            <person name="Radolfova-Krizova L."/>
            <person name="Al Atrouni A."/>
            <person name="Nemec A."/>
        </authorList>
    </citation>
    <scope>NUCLEOTIDE SEQUENCE [LARGE SCALE GENOMIC DNA]</scope>
    <source>
        <strain evidence="3 4">ANC 4945</strain>
    </source>
</reference>
<dbReference type="RefSeq" id="WP_078188999.1">
    <property type="nucleotide sequence ID" value="NZ_JAMCOZ010000002.1"/>
</dbReference>
<feature type="region of interest" description="Disordered" evidence="1">
    <location>
        <begin position="95"/>
        <end position="117"/>
    </location>
</feature>
<dbReference type="AlphaFoldDB" id="A0A1T1H740"/>
<comment type="caution">
    <text evidence="3">The sequence shown here is derived from an EMBL/GenBank/DDBJ whole genome shotgun (WGS) entry which is preliminary data.</text>
</comment>
<evidence type="ECO:0000313" key="4">
    <source>
        <dbReference type="Proteomes" id="UP000191160"/>
    </source>
</evidence>
<gene>
    <name evidence="3" type="ORF">B1202_02490</name>
</gene>
<name>A0A1T1H740_9GAMM</name>
<dbReference type="Pfam" id="PF19263">
    <property type="entry name" value="DUF5906"/>
    <property type="match status" value="1"/>
</dbReference>
<dbReference type="Gene3D" id="3.40.50.300">
    <property type="entry name" value="P-loop containing nucleotide triphosphate hydrolases"/>
    <property type="match status" value="1"/>
</dbReference>
<evidence type="ECO:0000256" key="1">
    <source>
        <dbReference type="SAM" id="MobiDB-lite"/>
    </source>
</evidence>
<proteinExistence type="predicted"/>
<accession>A0A1T1H740</accession>
<organism evidence="3 4">
    <name type="scientific">Acinetobacter amyesii</name>
    <dbReference type="NCBI Taxonomy" id="2942470"/>
    <lineage>
        <taxon>Bacteria</taxon>
        <taxon>Pseudomonadati</taxon>
        <taxon>Pseudomonadota</taxon>
        <taxon>Gammaproteobacteria</taxon>
        <taxon>Moraxellales</taxon>
        <taxon>Moraxellaceae</taxon>
        <taxon>Acinetobacter</taxon>
    </lineage>
</organism>
<dbReference type="EMBL" id="MVKX01000001">
    <property type="protein sequence ID" value="OOV85530.1"/>
    <property type="molecule type" value="Genomic_DNA"/>
</dbReference>
<feature type="region of interest" description="Disordered" evidence="1">
    <location>
        <begin position="1"/>
        <end position="21"/>
    </location>
</feature>
<dbReference type="InterPro" id="IPR027417">
    <property type="entry name" value="P-loop_NTPase"/>
</dbReference>
<keyword evidence="4" id="KW-1185">Reference proteome</keyword>